<dbReference type="PROSITE" id="PS00198">
    <property type="entry name" value="4FE4S_FER_1"/>
    <property type="match status" value="1"/>
</dbReference>
<keyword evidence="1" id="KW-0479">Metal-binding</keyword>
<organism evidence="5 6">
    <name type="scientific">Candidatus Desulfacyla euxinica</name>
    <dbReference type="NCBI Taxonomy" id="2841693"/>
    <lineage>
        <taxon>Bacteria</taxon>
        <taxon>Deltaproteobacteria</taxon>
        <taxon>Candidatus Desulfacyla</taxon>
    </lineage>
</organism>
<evidence type="ECO:0000259" key="4">
    <source>
        <dbReference type="PROSITE" id="PS51379"/>
    </source>
</evidence>
<comment type="caution">
    <text evidence="5">The sequence shown here is derived from an EMBL/GenBank/DDBJ whole genome shotgun (WGS) entry which is preliminary data.</text>
</comment>
<evidence type="ECO:0000256" key="1">
    <source>
        <dbReference type="ARBA" id="ARBA00022723"/>
    </source>
</evidence>
<feature type="domain" description="4Fe-4S ferredoxin-type" evidence="4">
    <location>
        <begin position="318"/>
        <end position="347"/>
    </location>
</feature>
<dbReference type="InterPro" id="IPR017896">
    <property type="entry name" value="4Fe4S_Fe-S-bd"/>
</dbReference>
<dbReference type="AlphaFoldDB" id="A0A8J6T3Y3"/>
<keyword evidence="2" id="KW-0408">Iron</keyword>
<reference evidence="5 6" key="1">
    <citation type="submission" date="2020-08" db="EMBL/GenBank/DDBJ databases">
        <title>Bridging the membrane lipid divide: bacteria of the FCB group superphylum have the potential to synthesize archaeal ether lipids.</title>
        <authorList>
            <person name="Villanueva L."/>
            <person name="Von Meijenfeldt F.A.B."/>
            <person name="Westbye A.B."/>
            <person name="Yadav S."/>
            <person name="Hopmans E.C."/>
            <person name="Dutilh B.E."/>
            <person name="Sinninghe Damste J.S."/>
        </authorList>
    </citation>
    <scope>NUCLEOTIDE SEQUENCE [LARGE SCALE GENOMIC DNA]</scope>
    <source>
        <strain evidence="5">NIOZ-UU27</strain>
    </source>
</reference>
<evidence type="ECO:0000313" key="5">
    <source>
        <dbReference type="EMBL" id="MBC8178385.1"/>
    </source>
</evidence>
<sequence>MPHKSEKEIYQELIDWLRKAWWGLPDSEHLMPTVQAFYNPEEAALLTGIPFSGQSLEELSEMKGMVPEELGPKLDALARRAAVWRSEKGGTVRYSLNDSFFVFMRGPFWAKKPDEATRDMARPLNKYFYDGFMDQFREAHTKGLRTIPIDKTVEDPRRILPYEDVVKFVDSQDYCTVSACPCRQRKLLDTDSKVCDHEMEVCLHFGQLGHYIVENGLGREITRDETKEILKQAAESGLVHAISNWREGADTICNCCMCCCLFFEAYHVLKHDKSHDVSNYRVGTTPETCKACGLCIERCPMEALCLEDSPEASNKKGKAAVLDPGKCIGCGVCVYKCPTQSLILERKEETYDPPRDTREWMEHWYADKKAAGVRK</sequence>
<evidence type="ECO:0000256" key="3">
    <source>
        <dbReference type="ARBA" id="ARBA00023014"/>
    </source>
</evidence>
<dbReference type="GO" id="GO:0051536">
    <property type="term" value="F:iron-sulfur cluster binding"/>
    <property type="evidence" value="ECO:0007669"/>
    <property type="project" value="UniProtKB-KW"/>
</dbReference>
<dbReference type="Pfam" id="PF13237">
    <property type="entry name" value="Fer4_10"/>
    <property type="match status" value="1"/>
</dbReference>
<protein>
    <submittedName>
        <fullName evidence="5">4Fe-4S binding protein</fullName>
    </submittedName>
</protein>
<dbReference type="GO" id="GO:0046872">
    <property type="term" value="F:metal ion binding"/>
    <property type="evidence" value="ECO:0007669"/>
    <property type="project" value="UniProtKB-KW"/>
</dbReference>
<dbReference type="SUPFAM" id="SSF54862">
    <property type="entry name" value="4Fe-4S ferredoxins"/>
    <property type="match status" value="1"/>
</dbReference>
<dbReference type="Gene3D" id="3.30.70.20">
    <property type="match status" value="1"/>
</dbReference>
<keyword evidence="3" id="KW-0411">Iron-sulfur</keyword>
<dbReference type="Proteomes" id="UP000650524">
    <property type="component" value="Unassembled WGS sequence"/>
</dbReference>
<dbReference type="EMBL" id="JACNJD010000277">
    <property type="protein sequence ID" value="MBC8178385.1"/>
    <property type="molecule type" value="Genomic_DNA"/>
</dbReference>
<evidence type="ECO:0000313" key="6">
    <source>
        <dbReference type="Proteomes" id="UP000650524"/>
    </source>
</evidence>
<name>A0A8J6T3Y3_9DELT</name>
<evidence type="ECO:0000256" key="2">
    <source>
        <dbReference type="ARBA" id="ARBA00023004"/>
    </source>
</evidence>
<gene>
    <name evidence="5" type="ORF">H8E19_13345</name>
</gene>
<dbReference type="InterPro" id="IPR017900">
    <property type="entry name" value="4Fe4S_Fe_S_CS"/>
</dbReference>
<dbReference type="PROSITE" id="PS51379">
    <property type="entry name" value="4FE4S_FER_2"/>
    <property type="match status" value="2"/>
</dbReference>
<proteinExistence type="predicted"/>
<accession>A0A8J6T3Y3</accession>
<feature type="domain" description="4Fe-4S ferredoxin-type" evidence="4">
    <location>
        <begin position="280"/>
        <end position="309"/>
    </location>
</feature>